<dbReference type="InterPro" id="IPR000719">
    <property type="entry name" value="Prot_kinase_dom"/>
</dbReference>
<dbReference type="InterPro" id="IPR057929">
    <property type="entry name" value="RamC_N"/>
</dbReference>
<dbReference type="GO" id="GO:0005975">
    <property type="term" value="P:carbohydrate metabolic process"/>
    <property type="evidence" value="ECO:0007669"/>
    <property type="project" value="InterPro"/>
</dbReference>
<feature type="domain" description="Protein kinase" evidence="1">
    <location>
        <begin position="218"/>
        <end position="499"/>
    </location>
</feature>
<dbReference type="GO" id="GO:0005524">
    <property type="term" value="F:ATP binding"/>
    <property type="evidence" value="ECO:0007669"/>
    <property type="project" value="InterPro"/>
</dbReference>
<evidence type="ECO:0000313" key="3">
    <source>
        <dbReference type="Proteomes" id="UP000196230"/>
    </source>
</evidence>
<dbReference type="Proteomes" id="UP000196230">
    <property type="component" value="Unassembled WGS sequence"/>
</dbReference>
<dbReference type="EMBL" id="FUKP01000024">
    <property type="protein sequence ID" value="SJN22475.1"/>
    <property type="molecule type" value="Genomic_DNA"/>
</dbReference>
<dbReference type="RefSeq" id="WP_087133730.1">
    <property type="nucleotide sequence ID" value="NZ_FUKP01000024.1"/>
</dbReference>
<accession>A0A1R4ISB6</accession>
<dbReference type="SMART" id="SM01260">
    <property type="entry name" value="LANC_like"/>
    <property type="match status" value="1"/>
</dbReference>
<protein>
    <submittedName>
        <fullName evidence="2">Lanthionine biosynthesis protein LanL</fullName>
    </submittedName>
</protein>
<organism evidence="2 3">
    <name type="scientific">Micrococcus lylae</name>
    <dbReference type="NCBI Taxonomy" id="1273"/>
    <lineage>
        <taxon>Bacteria</taxon>
        <taxon>Bacillati</taxon>
        <taxon>Actinomycetota</taxon>
        <taxon>Actinomycetes</taxon>
        <taxon>Micrococcales</taxon>
        <taxon>Micrococcaceae</taxon>
        <taxon>Micrococcus</taxon>
    </lineage>
</organism>
<dbReference type="Pfam" id="PF00069">
    <property type="entry name" value="Pkinase"/>
    <property type="match status" value="1"/>
</dbReference>
<dbReference type="SMART" id="SM00220">
    <property type="entry name" value="S_TKc"/>
    <property type="match status" value="1"/>
</dbReference>
<dbReference type="InterPro" id="IPR053524">
    <property type="entry name" value="Aerial_hyphae_peptide-synth"/>
</dbReference>
<dbReference type="SUPFAM" id="SSF158745">
    <property type="entry name" value="LanC-like"/>
    <property type="match status" value="1"/>
</dbReference>
<dbReference type="GO" id="GO:0031179">
    <property type="term" value="P:peptide modification"/>
    <property type="evidence" value="ECO:0007669"/>
    <property type="project" value="InterPro"/>
</dbReference>
<dbReference type="InterPro" id="IPR012341">
    <property type="entry name" value="6hp_glycosidase-like_sf"/>
</dbReference>
<dbReference type="AlphaFoldDB" id="A0A1R4ISB6"/>
<name>A0A1R4ISB6_9MICC</name>
<evidence type="ECO:0000259" key="1">
    <source>
        <dbReference type="PROSITE" id="PS50011"/>
    </source>
</evidence>
<dbReference type="NCBIfam" id="NF038151">
    <property type="entry name" value="lanthi_synth_III"/>
    <property type="match status" value="1"/>
</dbReference>
<dbReference type="Gene3D" id="1.10.510.10">
    <property type="entry name" value="Transferase(Phosphotransferase) domain 1"/>
    <property type="match status" value="1"/>
</dbReference>
<dbReference type="PROSITE" id="PS50011">
    <property type="entry name" value="PROTEIN_KINASE_DOM"/>
    <property type="match status" value="1"/>
</dbReference>
<dbReference type="CDD" id="cd04791">
    <property type="entry name" value="LanC_SerThrkinase"/>
    <property type="match status" value="1"/>
</dbReference>
<dbReference type="InterPro" id="IPR058053">
    <property type="entry name" value="RamC_C"/>
</dbReference>
<reference evidence="2 3" key="1">
    <citation type="submission" date="2017-02" db="EMBL/GenBank/DDBJ databases">
        <authorList>
            <person name="Peterson S.W."/>
        </authorList>
    </citation>
    <scope>NUCLEOTIDE SEQUENCE [LARGE SCALE GENOMIC DNA]</scope>
    <source>
        <strain evidence="2 3">2B3F</strain>
    </source>
</reference>
<proteinExistence type="predicted"/>
<evidence type="ECO:0000313" key="2">
    <source>
        <dbReference type="EMBL" id="SJN22475.1"/>
    </source>
</evidence>
<dbReference type="Gene3D" id="3.30.200.20">
    <property type="entry name" value="Phosphorylase Kinase, domain 1"/>
    <property type="match status" value="1"/>
</dbReference>
<dbReference type="Gene3D" id="1.50.10.10">
    <property type="match status" value="1"/>
</dbReference>
<dbReference type="GO" id="GO:0004672">
    <property type="term" value="F:protein kinase activity"/>
    <property type="evidence" value="ECO:0007669"/>
    <property type="project" value="InterPro"/>
</dbReference>
<dbReference type="SUPFAM" id="SSF56112">
    <property type="entry name" value="Protein kinase-like (PK-like)"/>
    <property type="match status" value="1"/>
</dbReference>
<gene>
    <name evidence="2" type="ORF">FM125_04140</name>
</gene>
<sequence length="865" mass="95100">MDLRYHQYVIPGHDFYRDSDRRPEADYGIEVPDGWTVRKDEDWTFVLPTGTTLPVQGWKIHLSARVDDAEEVIARLLPVALVDDLAFKVTRSPARLLLKNSKYGDRSSSGKFITVYPRDEEHFMALLDRLHDLTADLRPGPYVLSDRRWRDGLVYYRYGAFAEMRVVTEDGQEQLALRHPDGTLVPDTRGPVWSLPDFVELPARLVSAEPDDAAPFPYQVESALHFSNGGGVYKALDRNHTTVVLKEGRPGAGIDARGRDAVERIDHEAQMMTRLRGTGFVPELVEVFDAWEHRFMAQEYVHGVTLNSWIAAYFPFAYDGDGREYVRQAITVVRRLERCVLGIHEHGIALGDLQPLNVMVDDDLQVRCIDLECAGEVDAPREAGLMTLGYTPYGQVSMREADLYGLAKIARQAFLPIGPAEDLAPDLWDVHVDTIRQLHGDTAADLVQRLWTAVPERVRTTSTRWRAASGVDLVRRPDRLVAALRAGILKDMDPGSPQLVPGDIRQYTERFGTINVRNGGAGACLALLRSGGLPDPARAWLRDAAARWLDATKDRTEDYGLFTGGAGLGGVLWEAGMQNEAAAVMDEVLDHVAHLSRSHDRTHERLTVDAGHAGILLQLLAFHRLTGDERFQTAAVAVARDLVRRYDPDQAPLASDPDAITIGLFEGWTGCGLALAVLCDQMPDRVHEFEEPMSTMLASDIRSGAYGEDDGAFTIVDGRRLIPYLAGGGAGTLVALRAAERSGAVVPPLDGMTEGALRSADSRSFYNAGLLRGTAGLISAVRLLDAERTDILERLGRLLGNFLVDDGTDAVYLTGDFGYRLSHDLGTGSAGLICALVGRTDVQAPAWMPLPTASYPAAKERGDGR</sequence>
<dbReference type="InterPro" id="IPR007822">
    <property type="entry name" value="LANC-like"/>
</dbReference>
<dbReference type="InterPro" id="IPR011009">
    <property type="entry name" value="Kinase-like_dom_sf"/>
</dbReference>
<dbReference type="Pfam" id="PF25816">
    <property type="entry name" value="RamC_N"/>
    <property type="match status" value="1"/>
</dbReference>